<dbReference type="GO" id="GO:0016787">
    <property type="term" value="F:hydrolase activity"/>
    <property type="evidence" value="ECO:0007669"/>
    <property type="project" value="UniProtKB-KW"/>
</dbReference>
<protein>
    <recommendedName>
        <fullName evidence="4">Class E sortase</fullName>
    </recommendedName>
</protein>
<dbReference type="Gene3D" id="2.40.260.10">
    <property type="entry name" value="Sortase"/>
    <property type="match status" value="1"/>
</dbReference>
<dbReference type="AlphaFoldDB" id="A0A1Q2CTI2"/>
<keyword evidence="1" id="KW-0378">Hydrolase</keyword>
<organism evidence="2 3">
    <name type="scientific">Tessaracoccus aquimaris</name>
    <dbReference type="NCBI Taxonomy" id="1332264"/>
    <lineage>
        <taxon>Bacteria</taxon>
        <taxon>Bacillati</taxon>
        <taxon>Actinomycetota</taxon>
        <taxon>Actinomycetes</taxon>
        <taxon>Propionibacteriales</taxon>
        <taxon>Propionibacteriaceae</taxon>
        <taxon>Tessaracoccus</taxon>
    </lineage>
</organism>
<proteinExistence type="predicted"/>
<dbReference type="NCBIfam" id="TIGR01076">
    <property type="entry name" value="sortase_fam"/>
    <property type="match status" value="1"/>
</dbReference>
<dbReference type="InterPro" id="IPR042003">
    <property type="entry name" value="Sortase_E"/>
</dbReference>
<dbReference type="Proteomes" id="UP000188145">
    <property type="component" value="Chromosome"/>
</dbReference>
<evidence type="ECO:0000256" key="1">
    <source>
        <dbReference type="ARBA" id="ARBA00022801"/>
    </source>
</evidence>
<dbReference type="SUPFAM" id="SSF63817">
    <property type="entry name" value="Sortase"/>
    <property type="match status" value="1"/>
</dbReference>
<dbReference type="InterPro" id="IPR023365">
    <property type="entry name" value="Sortase_dom-sf"/>
</dbReference>
<dbReference type="InterPro" id="IPR053465">
    <property type="entry name" value="Sortase_Class_E"/>
</dbReference>
<reference evidence="3" key="1">
    <citation type="submission" date="2017-02" db="EMBL/GenBank/DDBJ databases">
        <title>Tessaracoccus aquaemaris sp. nov., isolated from the intestine of a Korean rockfish, Sebastes schlegelii, in a marine aquaculture pond.</title>
        <authorList>
            <person name="Tak E.J."/>
            <person name="Bae J.-W."/>
        </authorList>
    </citation>
    <scope>NUCLEOTIDE SEQUENCE [LARGE SCALE GENOMIC DNA]</scope>
    <source>
        <strain evidence="3">NSG39</strain>
    </source>
</reference>
<name>A0A1Q2CTI2_9ACTN</name>
<dbReference type="EMBL" id="CP019606">
    <property type="protein sequence ID" value="AQP49439.1"/>
    <property type="molecule type" value="Genomic_DNA"/>
</dbReference>
<dbReference type="InterPro" id="IPR005754">
    <property type="entry name" value="Sortase"/>
</dbReference>
<sequence length="219" mass="23320">MPAKTGRSPLLVLLIVVLVAIVAGAGFLGWQYLGTNVLADRATGQAVAELRQRWADSPTPAPAEGEPIVIDQPAAHQAAWLLRIPKLGLERPIIAGVEAQDLGRGVGWYPGTALPGQVGNFALAGYRVTNGEPFKRIFELEKGDEVIIETEHAIFTYTLTSAPGDLTVPEDASWVLDPVPGQSDVVATQAFLTLTTAEDVIDTPDRAVGFGTLTKTENR</sequence>
<dbReference type="NCBIfam" id="NF033747">
    <property type="entry name" value="class_E_sortase"/>
    <property type="match status" value="1"/>
</dbReference>
<gene>
    <name evidence="2" type="ORF">BW730_16895</name>
</gene>
<evidence type="ECO:0000313" key="2">
    <source>
        <dbReference type="EMBL" id="AQP49439.1"/>
    </source>
</evidence>
<evidence type="ECO:0008006" key="4">
    <source>
        <dbReference type="Google" id="ProtNLM"/>
    </source>
</evidence>
<evidence type="ECO:0000313" key="3">
    <source>
        <dbReference type="Proteomes" id="UP000188145"/>
    </source>
</evidence>
<dbReference type="STRING" id="1332264.BW730_16895"/>
<dbReference type="KEGG" id="tes:BW730_16895"/>
<dbReference type="Pfam" id="PF04203">
    <property type="entry name" value="Sortase"/>
    <property type="match status" value="1"/>
</dbReference>
<dbReference type="CDD" id="cd05830">
    <property type="entry name" value="Sortase_E"/>
    <property type="match status" value="1"/>
</dbReference>
<accession>A0A1Q2CTI2</accession>
<keyword evidence="3" id="KW-1185">Reference proteome</keyword>